<dbReference type="InterPro" id="IPR021858">
    <property type="entry name" value="Fun_TF"/>
</dbReference>
<dbReference type="Pfam" id="PF11951">
    <property type="entry name" value="Fungal_trans_2"/>
    <property type="match status" value="1"/>
</dbReference>
<dbReference type="EMBL" id="JAPDRK010000011">
    <property type="protein sequence ID" value="KAJ9607601.1"/>
    <property type="molecule type" value="Genomic_DNA"/>
</dbReference>
<feature type="region of interest" description="Disordered" evidence="1">
    <location>
        <begin position="54"/>
        <end position="120"/>
    </location>
</feature>
<reference evidence="2" key="1">
    <citation type="submission" date="2022-10" db="EMBL/GenBank/DDBJ databases">
        <title>Culturing micro-colonial fungi from biological soil crusts in the Mojave desert and describing Neophaeococcomyces mojavensis, and introducing the new genera and species Taxawa tesnikishii.</title>
        <authorList>
            <person name="Kurbessoian T."/>
            <person name="Stajich J.E."/>
        </authorList>
    </citation>
    <scope>NUCLEOTIDE SEQUENCE</scope>
    <source>
        <strain evidence="2">TK_41</strain>
    </source>
</reference>
<evidence type="ECO:0000313" key="3">
    <source>
        <dbReference type="Proteomes" id="UP001172673"/>
    </source>
</evidence>
<gene>
    <name evidence="2" type="ORF">H2200_007679</name>
</gene>
<organism evidence="2 3">
    <name type="scientific">Cladophialophora chaetospira</name>
    <dbReference type="NCBI Taxonomy" id="386627"/>
    <lineage>
        <taxon>Eukaryota</taxon>
        <taxon>Fungi</taxon>
        <taxon>Dikarya</taxon>
        <taxon>Ascomycota</taxon>
        <taxon>Pezizomycotina</taxon>
        <taxon>Eurotiomycetes</taxon>
        <taxon>Chaetothyriomycetidae</taxon>
        <taxon>Chaetothyriales</taxon>
        <taxon>Herpotrichiellaceae</taxon>
        <taxon>Cladophialophora</taxon>
    </lineage>
</organism>
<proteinExistence type="predicted"/>
<dbReference type="PANTHER" id="PTHR37540">
    <property type="entry name" value="TRANSCRIPTION FACTOR (ACR-2), PUTATIVE-RELATED-RELATED"/>
    <property type="match status" value="1"/>
</dbReference>
<dbReference type="Proteomes" id="UP001172673">
    <property type="component" value="Unassembled WGS sequence"/>
</dbReference>
<protein>
    <submittedName>
        <fullName evidence="2">Uncharacterized protein</fullName>
    </submittedName>
</protein>
<sequence length="528" mass="59739">MAEEAVIFPDKPLFMVDRGWQRRKKRAVKTASQTIHERELNLQPSRVPEVTITVAKGPGGTRSNSPPETKNHPVPIKSSHTQSVPIQFMNYEPPKPKKQRQPGSRPCPRNGQAATHMPRKWAAATKPEITREDLFVLKQSLPGTATSLYSVIDPEVSSFQEFISYYPTRLATAMYPISKSVPLTYNPIETVWFPAVVKDEVSLHAILFSCAMHYFLDSGQLTFRNSDVLMKVILNRLNGRLQDCKYSDLTIGAVSCLALCENHLGNHQKWKMHATGMSEMVRVRGGFQNVRDVLHMKIYRADTIGAVDTLTHPNFPRPNRSAQRLFSWLGLEAPDPPVTTMLADLGLRKTVLGALVELSYLCHALNHAADKSIPIDPLAFDEDVTSIQHDLLRSLTPQQEGVERLCVITALIFIQTLTREVPFTKLCSGHISKQLKKGFRALDAARAPARLIFWMLFMGGFVSSDTSERFWFQRRLGDFLQLRNDLTDWRDVKTELQKVFWVDSVQETLGLDLWDDINVHSSQKPPES</sequence>
<evidence type="ECO:0000313" key="2">
    <source>
        <dbReference type="EMBL" id="KAJ9607601.1"/>
    </source>
</evidence>
<keyword evidence="3" id="KW-1185">Reference proteome</keyword>
<name>A0AA39CGB4_9EURO</name>
<accession>A0AA39CGB4</accession>
<dbReference type="AlphaFoldDB" id="A0AA39CGB4"/>
<evidence type="ECO:0000256" key="1">
    <source>
        <dbReference type="SAM" id="MobiDB-lite"/>
    </source>
</evidence>
<comment type="caution">
    <text evidence="2">The sequence shown here is derived from an EMBL/GenBank/DDBJ whole genome shotgun (WGS) entry which is preliminary data.</text>
</comment>
<dbReference type="PANTHER" id="PTHR37540:SF5">
    <property type="entry name" value="TRANSCRIPTION FACTOR DOMAIN-CONTAINING PROTEIN"/>
    <property type="match status" value="1"/>
</dbReference>